<proteinExistence type="predicted"/>
<dbReference type="RefSeq" id="WP_181898954.1">
    <property type="nucleotide sequence ID" value="NZ_QUNR01000001.1"/>
</dbReference>
<organism evidence="1 2">
    <name type="scientific">Paraperlucidibaca baekdonensis</name>
    <dbReference type="NCBI Taxonomy" id="748120"/>
    <lineage>
        <taxon>Bacteria</taxon>
        <taxon>Pseudomonadati</taxon>
        <taxon>Pseudomonadota</taxon>
        <taxon>Gammaproteobacteria</taxon>
        <taxon>Moraxellales</taxon>
        <taxon>Moraxellaceae</taxon>
        <taxon>Paraperlucidibaca</taxon>
    </lineage>
</organism>
<reference evidence="1 2" key="1">
    <citation type="submission" date="2018-08" db="EMBL/GenBank/DDBJ databases">
        <title>Genomic Encyclopedia of Type Strains, Phase IV (KMG-IV): sequencing the most valuable type-strain genomes for metagenomic binning, comparative biology and taxonomic classification.</title>
        <authorList>
            <person name="Goeker M."/>
        </authorList>
    </citation>
    <scope>NUCLEOTIDE SEQUENCE [LARGE SCALE GENOMIC DNA]</scope>
    <source>
        <strain evidence="1 2">DSM 26022</strain>
    </source>
</reference>
<gene>
    <name evidence="1" type="ORF">DFR26_0471</name>
</gene>
<sequence length="86" mass="9810">MNANEGHRKLAEWRASMDAHALDPQQRQAMEESMDAMALQFRSNQPPSAEAFESELRRLEMMWAADHPLLATIITETLRRLSAMGI</sequence>
<dbReference type="Pfam" id="PF14357">
    <property type="entry name" value="DUF4404"/>
    <property type="match status" value="1"/>
</dbReference>
<evidence type="ECO:0000313" key="2">
    <source>
        <dbReference type="Proteomes" id="UP000256774"/>
    </source>
</evidence>
<comment type="caution">
    <text evidence="1">The sequence shown here is derived from an EMBL/GenBank/DDBJ whole genome shotgun (WGS) entry which is preliminary data.</text>
</comment>
<accession>A0A3E0HAL3</accession>
<dbReference type="AlphaFoldDB" id="A0A3E0HAL3"/>
<evidence type="ECO:0000313" key="1">
    <source>
        <dbReference type="EMBL" id="REH40272.1"/>
    </source>
</evidence>
<name>A0A3E0HAL3_9GAMM</name>
<dbReference type="Proteomes" id="UP000256774">
    <property type="component" value="Unassembled WGS sequence"/>
</dbReference>
<protein>
    <submittedName>
        <fullName evidence="1">Uncharacterized protein DUF4404</fullName>
    </submittedName>
</protein>
<dbReference type="InterPro" id="IPR025516">
    <property type="entry name" value="DUF4404"/>
</dbReference>
<keyword evidence="2" id="KW-1185">Reference proteome</keyword>
<dbReference type="EMBL" id="QUNR01000001">
    <property type="protein sequence ID" value="REH40272.1"/>
    <property type="molecule type" value="Genomic_DNA"/>
</dbReference>